<dbReference type="PANTHER" id="PTHR30329">
    <property type="entry name" value="STATOR ELEMENT OF FLAGELLAR MOTOR COMPLEX"/>
    <property type="match status" value="1"/>
</dbReference>
<comment type="similarity">
    <text evidence="2">Belongs to the MotB family.</text>
</comment>
<dbReference type="Pfam" id="PF00691">
    <property type="entry name" value="OmpA"/>
    <property type="match status" value="1"/>
</dbReference>
<dbReference type="PROSITE" id="PS51123">
    <property type="entry name" value="OMPA_2"/>
    <property type="match status" value="1"/>
</dbReference>
<evidence type="ECO:0000256" key="7">
    <source>
        <dbReference type="PROSITE-ProRule" id="PRU00473"/>
    </source>
</evidence>
<dbReference type="OrthoDB" id="9815217at2"/>
<dbReference type="InterPro" id="IPR025713">
    <property type="entry name" value="MotB-like_N_dom"/>
</dbReference>
<keyword evidence="10" id="KW-0969">Cilium</keyword>
<dbReference type="Proteomes" id="UP000076796">
    <property type="component" value="Unassembled WGS sequence"/>
</dbReference>
<keyword evidence="10" id="KW-0966">Cell projection</keyword>
<keyword evidence="6 7" id="KW-0472">Membrane</keyword>
<gene>
    <name evidence="10" type="ORF">AWU65_02290</name>
</gene>
<evidence type="ECO:0000256" key="2">
    <source>
        <dbReference type="ARBA" id="ARBA00008914"/>
    </source>
</evidence>
<dbReference type="RefSeq" id="WP_036638547.1">
    <property type="nucleotide sequence ID" value="NZ_JBCMWP010000019.1"/>
</dbReference>
<evidence type="ECO:0000313" key="11">
    <source>
        <dbReference type="Proteomes" id="UP000076796"/>
    </source>
</evidence>
<evidence type="ECO:0000256" key="6">
    <source>
        <dbReference type="ARBA" id="ARBA00023136"/>
    </source>
</evidence>
<comment type="subcellular location">
    <subcellularLocation>
        <location evidence="1">Cell membrane</location>
        <topology evidence="1">Single-pass membrane protein</topology>
    </subcellularLocation>
</comment>
<dbReference type="InterPro" id="IPR036737">
    <property type="entry name" value="OmpA-like_sf"/>
</dbReference>
<dbReference type="SUPFAM" id="SSF103088">
    <property type="entry name" value="OmpA-like"/>
    <property type="match status" value="1"/>
</dbReference>
<evidence type="ECO:0000256" key="3">
    <source>
        <dbReference type="ARBA" id="ARBA00022475"/>
    </source>
</evidence>
<keyword evidence="11" id="KW-1185">Reference proteome</keyword>
<feature type="transmembrane region" description="Helical" evidence="8">
    <location>
        <begin position="20"/>
        <end position="40"/>
    </location>
</feature>
<feature type="domain" description="OmpA-like" evidence="9">
    <location>
        <begin position="132"/>
        <end position="254"/>
    </location>
</feature>
<keyword evidence="10" id="KW-0282">Flagellum</keyword>
<keyword evidence="4 8" id="KW-0812">Transmembrane</keyword>
<keyword evidence="5 8" id="KW-1133">Transmembrane helix</keyword>
<dbReference type="GO" id="GO:0005886">
    <property type="term" value="C:plasma membrane"/>
    <property type="evidence" value="ECO:0007669"/>
    <property type="project" value="UniProtKB-SubCell"/>
</dbReference>
<evidence type="ECO:0000256" key="1">
    <source>
        <dbReference type="ARBA" id="ARBA00004162"/>
    </source>
</evidence>
<protein>
    <submittedName>
        <fullName evidence="10">Flagellar motor protein MotB</fullName>
    </submittedName>
</protein>
<dbReference type="CDD" id="cd07185">
    <property type="entry name" value="OmpA_C-like"/>
    <property type="match status" value="1"/>
</dbReference>
<reference evidence="10" key="1">
    <citation type="journal article" date="2016" name="Genome Announc.">
        <title>Draft genomes of two strains of Paenibacillus glucanolyticus with capability to degrade lignocellulose.</title>
        <authorList>
            <person name="Mathews S.L."/>
            <person name="Pawlak J."/>
            <person name="Grunden A.M."/>
        </authorList>
    </citation>
    <scope>NUCLEOTIDE SEQUENCE [LARGE SCALE GENOMIC DNA]</scope>
    <source>
        <strain evidence="10">SLM1</strain>
    </source>
</reference>
<dbReference type="InterPro" id="IPR006665">
    <property type="entry name" value="OmpA-like"/>
</dbReference>
<comment type="caution">
    <text evidence="10">The sequence shown here is derived from an EMBL/GenBank/DDBJ whole genome shotgun (WGS) entry which is preliminary data.</text>
</comment>
<name>A0A165SCD8_9BACL</name>
<proteinExistence type="inferred from homology"/>
<sequence>MIKKKRYNEHEEHVNEGWLIPYADLLTLLLALFIVLYAMSSIDAKKYEEMSKAFSTYFSSGSGVLSQSGIIESDMRMDSTVNVKQTIDRSITKQINTLVNLEQIDLEKIQKKIDSFIQTSGFETKIRTSLTKTELTIMISDTTLYNSGESVIKPESRAIVMAISMILEETEDYNIIVAGHTDNVPISNSEFDSNWELSQKRALRFMDILLQNNKMDPERFQIVGFGEFRPKTTNTTSEGRAMNRRVEVSLVRRFVIDKQL</sequence>
<organism evidence="10 11">
    <name type="scientific">Paenibacillus glucanolyticus</name>
    <dbReference type="NCBI Taxonomy" id="59843"/>
    <lineage>
        <taxon>Bacteria</taxon>
        <taxon>Bacillati</taxon>
        <taxon>Bacillota</taxon>
        <taxon>Bacilli</taxon>
        <taxon>Bacillales</taxon>
        <taxon>Paenibacillaceae</taxon>
        <taxon>Paenibacillus</taxon>
    </lineage>
</organism>
<evidence type="ECO:0000256" key="8">
    <source>
        <dbReference type="SAM" id="Phobius"/>
    </source>
</evidence>
<dbReference type="PANTHER" id="PTHR30329:SF21">
    <property type="entry name" value="LIPOPROTEIN YIAD-RELATED"/>
    <property type="match status" value="1"/>
</dbReference>
<dbReference type="AlphaFoldDB" id="A0A165SCD8"/>
<dbReference type="Gene3D" id="3.30.1330.60">
    <property type="entry name" value="OmpA-like domain"/>
    <property type="match status" value="1"/>
</dbReference>
<evidence type="ECO:0000256" key="4">
    <source>
        <dbReference type="ARBA" id="ARBA00022692"/>
    </source>
</evidence>
<dbReference type="InterPro" id="IPR050330">
    <property type="entry name" value="Bact_OuterMem_StrucFunc"/>
</dbReference>
<dbReference type="EMBL" id="LWMH01000001">
    <property type="protein sequence ID" value="KZS44839.1"/>
    <property type="molecule type" value="Genomic_DNA"/>
</dbReference>
<evidence type="ECO:0000259" key="9">
    <source>
        <dbReference type="PROSITE" id="PS51123"/>
    </source>
</evidence>
<evidence type="ECO:0000256" key="5">
    <source>
        <dbReference type="ARBA" id="ARBA00022989"/>
    </source>
</evidence>
<accession>A0A165SCD8</accession>
<evidence type="ECO:0000313" key="10">
    <source>
        <dbReference type="EMBL" id="KZS44839.1"/>
    </source>
</evidence>
<dbReference type="Pfam" id="PF13677">
    <property type="entry name" value="MotB_plug"/>
    <property type="match status" value="1"/>
</dbReference>
<keyword evidence="3" id="KW-1003">Cell membrane</keyword>